<evidence type="ECO:0000313" key="2">
    <source>
        <dbReference type="Proteomes" id="UP000821865"/>
    </source>
</evidence>
<protein>
    <submittedName>
        <fullName evidence="1">Uncharacterized protein</fullName>
    </submittedName>
</protein>
<dbReference type="EMBL" id="CM023470">
    <property type="protein sequence ID" value="KAH7977306.1"/>
    <property type="molecule type" value="Genomic_DNA"/>
</dbReference>
<gene>
    <name evidence="1" type="ORF">HPB49_000530</name>
</gene>
<accession>A0ACB8DSM2</accession>
<dbReference type="Proteomes" id="UP000821865">
    <property type="component" value="Chromosome 1"/>
</dbReference>
<organism evidence="1 2">
    <name type="scientific">Dermacentor silvarum</name>
    <name type="common">Tick</name>
    <dbReference type="NCBI Taxonomy" id="543639"/>
    <lineage>
        <taxon>Eukaryota</taxon>
        <taxon>Metazoa</taxon>
        <taxon>Ecdysozoa</taxon>
        <taxon>Arthropoda</taxon>
        <taxon>Chelicerata</taxon>
        <taxon>Arachnida</taxon>
        <taxon>Acari</taxon>
        <taxon>Parasitiformes</taxon>
        <taxon>Ixodida</taxon>
        <taxon>Ixodoidea</taxon>
        <taxon>Ixodidae</taxon>
        <taxon>Rhipicephalinae</taxon>
        <taxon>Dermacentor</taxon>
    </lineage>
</organism>
<evidence type="ECO:0000313" key="1">
    <source>
        <dbReference type="EMBL" id="KAH7977306.1"/>
    </source>
</evidence>
<comment type="caution">
    <text evidence="1">The sequence shown here is derived from an EMBL/GenBank/DDBJ whole genome shotgun (WGS) entry which is preliminary data.</text>
</comment>
<reference evidence="1" key="1">
    <citation type="submission" date="2020-05" db="EMBL/GenBank/DDBJ databases">
        <title>Large-scale comparative analyses of tick genomes elucidate their genetic diversity and vector capacities.</title>
        <authorList>
            <person name="Jia N."/>
            <person name="Wang J."/>
            <person name="Shi W."/>
            <person name="Du L."/>
            <person name="Sun Y."/>
            <person name="Zhan W."/>
            <person name="Jiang J."/>
            <person name="Wang Q."/>
            <person name="Zhang B."/>
            <person name="Ji P."/>
            <person name="Sakyi L.B."/>
            <person name="Cui X."/>
            <person name="Yuan T."/>
            <person name="Jiang B."/>
            <person name="Yang W."/>
            <person name="Lam T.T.-Y."/>
            <person name="Chang Q."/>
            <person name="Ding S."/>
            <person name="Wang X."/>
            <person name="Zhu J."/>
            <person name="Ruan X."/>
            <person name="Zhao L."/>
            <person name="Wei J."/>
            <person name="Que T."/>
            <person name="Du C."/>
            <person name="Cheng J."/>
            <person name="Dai P."/>
            <person name="Han X."/>
            <person name="Huang E."/>
            <person name="Gao Y."/>
            <person name="Liu J."/>
            <person name="Shao H."/>
            <person name="Ye R."/>
            <person name="Li L."/>
            <person name="Wei W."/>
            <person name="Wang X."/>
            <person name="Wang C."/>
            <person name="Yang T."/>
            <person name="Huo Q."/>
            <person name="Li W."/>
            <person name="Guo W."/>
            <person name="Chen H."/>
            <person name="Zhou L."/>
            <person name="Ni X."/>
            <person name="Tian J."/>
            <person name="Zhou Y."/>
            <person name="Sheng Y."/>
            <person name="Liu T."/>
            <person name="Pan Y."/>
            <person name="Xia L."/>
            <person name="Li J."/>
            <person name="Zhao F."/>
            <person name="Cao W."/>
        </authorList>
    </citation>
    <scope>NUCLEOTIDE SEQUENCE</scope>
    <source>
        <strain evidence="1">Dsil-2018</strain>
    </source>
</reference>
<name>A0ACB8DSM2_DERSI</name>
<keyword evidence="2" id="KW-1185">Reference proteome</keyword>
<proteinExistence type="predicted"/>
<sequence>MGNVASRKQFAGLQSCGSAARCLEAMVVFVLTGDCGDPSHLGFVAFQRIAAASSGHVFRLRETDVKEVISFVKASMQPNKVSLVSVDSHSEDTQLLELNVDSTLRELMVSVSGERPHLVISDPQGKELVAGADMDVALDLENALAVLVRAPAAGRWQLRVSSADGSHTVRATGVSEAGFRHGFSRQPSDSLRHTHRTPLSGSPTYVLVNGTGTTVLKELHLVNVRGDQLAKLSLNPVSRRMTLYNASGTFVPPDDFFYLKVVGTDNAGYPVNRLTPTAIKAEPPDVPEVATRQKVLAAAGVNVTLRCSLRSLLPAVVHWLKDGTPLAGPQRFR</sequence>